<dbReference type="EMBL" id="NOXS01000033">
    <property type="protein sequence ID" value="OYQ17959.1"/>
    <property type="molecule type" value="Genomic_DNA"/>
</dbReference>
<keyword evidence="5 13" id="KW-0444">Lipid biosynthesis</keyword>
<evidence type="ECO:0000256" key="13">
    <source>
        <dbReference type="HAMAP-Rule" id="MF_00409"/>
    </source>
</evidence>
<dbReference type="HAMAP" id="MF_00409">
    <property type="entry name" value="LpxK"/>
    <property type="match status" value="1"/>
</dbReference>
<evidence type="ECO:0000313" key="14">
    <source>
        <dbReference type="EMBL" id="OYQ17959.1"/>
    </source>
</evidence>
<dbReference type="UniPathway" id="UPA00359">
    <property type="reaction ID" value="UER00482"/>
</dbReference>
<keyword evidence="11 13" id="KW-0443">Lipid metabolism</keyword>
<dbReference type="InterPro" id="IPR027417">
    <property type="entry name" value="P-loop_NTPase"/>
</dbReference>
<feature type="binding site" evidence="13">
    <location>
        <begin position="51"/>
        <end position="58"/>
    </location>
    <ligand>
        <name>ATP</name>
        <dbReference type="ChEBI" id="CHEBI:30616"/>
    </ligand>
</feature>
<name>A0A255XLW8_9PROT</name>
<evidence type="ECO:0000256" key="7">
    <source>
        <dbReference type="ARBA" id="ARBA00022679"/>
    </source>
</evidence>
<keyword evidence="7 13" id="KW-0808">Transferase</keyword>
<dbReference type="PANTHER" id="PTHR42724">
    <property type="entry name" value="TETRAACYLDISACCHARIDE 4'-KINASE"/>
    <property type="match status" value="1"/>
</dbReference>
<dbReference type="EC" id="2.7.1.130" evidence="3 13"/>
<dbReference type="OrthoDB" id="9766423at2"/>
<proteinExistence type="inferred from homology"/>
<keyword evidence="6 13" id="KW-0441">Lipid A biosynthesis</keyword>
<comment type="pathway">
    <text evidence="2 13">Glycolipid biosynthesis; lipid IV(A) biosynthesis; lipid IV(A) from (3R)-3-hydroxytetradecanoyl-[acyl-carrier-protein] and UDP-N-acetyl-alpha-D-glucosamine: step 6/6.</text>
</comment>
<evidence type="ECO:0000256" key="11">
    <source>
        <dbReference type="ARBA" id="ARBA00023098"/>
    </source>
</evidence>
<evidence type="ECO:0000256" key="12">
    <source>
        <dbReference type="ARBA" id="ARBA00029757"/>
    </source>
</evidence>
<sequence length="324" mass="33483">MNAPRFWLRDGLLPRLLQPVASRVATVTARRLAATEGVDPGCPVICVGNLTVGGQGKTPVVLAILAYLQAKGLTAFALTRGYGGSLPGPVWVDPAEHSAAEVGDEPLLLAATAPTIVAKDRAAGAQAARAAGAQVIVMDDGFQNPAVRKHVSLIVVDGGAGFGNGRVLPAGPLREPVAAGVARAQAVIRIGADRCGLAAHLPVGIPLLTAQLVPDGALAWRGRRVFAFAGIGRPQKFFDTLAGIGVEIAGTRAFADHRPYAATDLDALRRDAAAAGAALVTTAKDFARLLPEDRSGIEVLPVRLVFEAPDALDSVLAPVLERLR</sequence>
<evidence type="ECO:0000313" key="15">
    <source>
        <dbReference type="Proteomes" id="UP000216361"/>
    </source>
</evidence>
<dbReference type="InterPro" id="IPR003758">
    <property type="entry name" value="LpxK"/>
</dbReference>
<evidence type="ECO:0000256" key="5">
    <source>
        <dbReference type="ARBA" id="ARBA00022516"/>
    </source>
</evidence>
<dbReference type="PANTHER" id="PTHR42724:SF1">
    <property type="entry name" value="TETRAACYLDISACCHARIDE 4'-KINASE, MITOCHONDRIAL-RELATED"/>
    <property type="match status" value="1"/>
</dbReference>
<reference evidence="14 15" key="1">
    <citation type="submission" date="2017-07" db="EMBL/GenBank/DDBJ databases">
        <title>Elstera cyanobacteriorum sp. nov., a novel bacterium isolated from cyanobacterial aggregates in a eutrophic lake.</title>
        <authorList>
            <person name="Cai H."/>
        </authorList>
    </citation>
    <scope>NUCLEOTIDE SEQUENCE [LARGE SCALE GENOMIC DNA]</scope>
    <source>
        <strain evidence="14 15">TH019</strain>
    </source>
</reference>
<dbReference type="RefSeq" id="WP_094409521.1">
    <property type="nucleotide sequence ID" value="NZ_BMJZ01000002.1"/>
</dbReference>
<evidence type="ECO:0000256" key="8">
    <source>
        <dbReference type="ARBA" id="ARBA00022741"/>
    </source>
</evidence>
<evidence type="ECO:0000256" key="10">
    <source>
        <dbReference type="ARBA" id="ARBA00022840"/>
    </source>
</evidence>
<evidence type="ECO:0000256" key="1">
    <source>
        <dbReference type="ARBA" id="ARBA00002274"/>
    </source>
</evidence>
<comment type="caution">
    <text evidence="14">The sequence shown here is derived from an EMBL/GenBank/DDBJ whole genome shotgun (WGS) entry which is preliminary data.</text>
</comment>
<dbReference type="SUPFAM" id="SSF52540">
    <property type="entry name" value="P-loop containing nucleoside triphosphate hydrolases"/>
    <property type="match status" value="1"/>
</dbReference>
<evidence type="ECO:0000256" key="4">
    <source>
        <dbReference type="ARBA" id="ARBA00016436"/>
    </source>
</evidence>
<keyword evidence="9 13" id="KW-0418">Kinase</keyword>
<evidence type="ECO:0000256" key="9">
    <source>
        <dbReference type="ARBA" id="ARBA00022777"/>
    </source>
</evidence>
<evidence type="ECO:0000256" key="6">
    <source>
        <dbReference type="ARBA" id="ARBA00022556"/>
    </source>
</evidence>
<evidence type="ECO:0000256" key="2">
    <source>
        <dbReference type="ARBA" id="ARBA00004870"/>
    </source>
</evidence>
<dbReference type="GO" id="GO:0009244">
    <property type="term" value="P:lipopolysaccharide core region biosynthetic process"/>
    <property type="evidence" value="ECO:0007669"/>
    <property type="project" value="TreeGrafter"/>
</dbReference>
<dbReference type="GO" id="GO:0009245">
    <property type="term" value="P:lipid A biosynthetic process"/>
    <property type="evidence" value="ECO:0007669"/>
    <property type="project" value="UniProtKB-UniRule"/>
</dbReference>
<keyword evidence="15" id="KW-1185">Reference proteome</keyword>
<dbReference type="Pfam" id="PF02606">
    <property type="entry name" value="LpxK"/>
    <property type="match status" value="1"/>
</dbReference>
<gene>
    <name evidence="13" type="primary">lpxK</name>
    <name evidence="14" type="ORF">CHR90_13390</name>
</gene>
<comment type="function">
    <text evidence="1 13">Transfers the gamma-phosphate of ATP to the 4'-position of a tetraacyldisaccharide 1-phosphate intermediate (termed DS-1-P) to form tetraacyldisaccharide 1,4'-bis-phosphate (lipid IVA).</text>
</comment>
<comment type="similarity">
    <text evidence="13">Belongs to the LpxK family.</text>
</comment>
<dbReference type="GO" id="GO:0009029">
    <property type="term" value="F:lipid-A 4'-kinase activity"/>
    <property type="evidence" value="ECO:0007669"/>
    <property type="project" value="UniProtKB-UniRule"/>
</dbReference>
<evidence type="ECO:0000256" key="3">
    <source>
        <dbReference type="ARBA" id="ARBA00012071"/>
    </source>
</evidence>
<keyword evidence="10 13" id="KW-0067">ATP-binding</keyword>
<dbReference type="Proteomes" id="UP000216361">
    <property type="component" value="Unassembled WGS sequence"/>
</dbReference>
<dbReference type="GO" id="GO:0005524">
    <property type="term" value="F:ATP binding"/>
    <property type="evidence" value="ECO:0007669"/>
    <property type="project" value="UniProtKB-UniRule"/>
</dbReference>
<dbReference type="GO" id="GO:0005886">
    <property type="term" value="C:plasma membrane"/>
    <property type="evidence" value="ECO:0007669"/>
    <property type="project" value="TreeGrafter"/>
</dbReference>
<dbReference type="NCBIfam" id="TIGR00682">
    <property type="entry name" value="lpxK"/>
    <property type="match status" value="1"/>
</dbReference>
<protein>
    <recommendedName>
        <fullName evidence="4 13">Tetraacyldisaccharide 4'-kinase</fullName>
        <ecNumber evidence="3 13">2.7.1.130</ecNumber>
    </recommendedName>
    <alternativeName>
        <fullName evidence="12 13">Lipid A 4'-kinase</fullName>
    </alternativeName>
</protein>
<accession>A0A255XLW8</accession>
<keyword evidence="8 13" id="KW-0547">Nucleotide-binding</keyword>
<comment type="catalytic activity">
    <reaction evidence="13">
        <text>a lipid A disaccharide + ATP = a lipid IVA + ADP + H(+)</text>
        <dbReference type="Rhea" id="RHEA:67840"/>
        <dbReference type="ChEBI" id="CHEBI:15378"/>
        <dbReference type="ChEBI" id="CHEBI:30616"/>
        <dbReference type="ChEBI" id="CHEBI:176343"/>
        <dbReference type="ChEBI" id="CHEBI:176425"/>
        <dbReference type="ChEBI" id="CHEBI:456216"/>
        <dbReference type="EC" id="2.7.1.130"/>
    </reaction>
</comment>
<organism evidence="14 15">
    <name type="scientific">Elstera cyanobacteriorum</name>
    <dbReference type="NCBI Taxonomy" id="2022747"/>
    <lineage>
        <taxon>Bacteria</taxon>
        <taxon>Pseudomonadati</taxon>
        <taxon>Pseudomonadota</taxon>
        <taxon>Alphaproteobacteria</taxon>
        <taxon>Rhodospirillales</taxon>
        <taxon>Rhodospirillaceae</taxon>
        <taxon>Elstera</taxon>
    </lineage>
</organism>
<dbReference type="AlphaFoldDB" id="A0A255XLW8"/>